<evidence type="ECO:0000313" key="2">
    <source>
        <dbReference type="EMBL" id="CAG8713669.1"/>
    </source>
</evidence>
<protein>
    <submittedName>
        <fullName evidence="2">10057_t:CDS:1</fullName>
    </submittedName>
</protein>
<feature type="region of interest" description="Disordered" evidence="1">
    <location>
        <begin position="119"/>
        <end position="139"/>
    </location>
</feature>
<dbReference type="EMBL" id="CAJVPV010020116">
    <property type="protein sequence ID" value="CAG8713669.1"/>
    <property type="molecule type" value="Genomic_DNA"/>
</dbReference>
<sequence>MSTFNGAHKYFGRTPTKWNIHEFLEELQEKALQRKIEVYLLSLETMADNLKTEKGPRYDMARLLLDKLRVELQNKCWGTDKLKWVKSNESESASKPSVNLYNPTITGSTINSLINSGTVDNSKRKKNNQSVGSTVSKKAKTIGEDLEDDDLLNNNRAEGFTHSKATPSLGSQSLEMPIGATSGCDIPRTLPHQICSTPKNQELLKRLKQEKQRVKST</sequence>
<dbReference type="OrthoDB" id="2430695at2759"/>
<reference evidence="2" key="1">
    <citation type="submission" date="2021-06" db="EMBL/GenBank/DDBJ databases">
        <authorList>
            <person name="Kallberg Y."/>
            <person name="Tangrot J."/>
            <person name="Rosling A."/>
        </authorList>
    </citation>
    <scope>NUCLEOTIDE SEQUENCE</scope>
    <source>
        <strain evidence="2">CL551</strain>
    </source>
</reference>
<accession>A0A9N9HZG1</accession>
<gene>
    <name evidence="2" type="ORF">AMORRO_LOCUS12858</name>
</gene>
<dbReference type="Proteomes" id="UP000789342">
    <property type="component" value="Unassembled WGS sequence"/>
</dbReference>
<proteinExistence type="predicted"/>
<evidence type="ECO:0000256" key="1">
    <source>
        <dbReference type="SAM" id="MobiDB-lite"/>
    </source>
</evidence>
<keyword evidence="3" id="KW-1185">Reference proteome</keyword>
<comment type="caution">
    <text evidence="2">The sequence shown here is derived from an EMBL/GenBank/DDBJ whole genome shotgun (WGS) entry which is preliminary data.</text>
</comment>
<evidence type="ECO:0000313" key="3">
    <source>
        <dbReference type="Proteomes" id="UP000789342"/>
    </source>
</evidence>
<name>A0A9N9HZG1_9GLOM</name>
<feature type="region of interest" description="Disordered" evidence="1">
    <location>
        <begin position="160"/>
        <end position="183"/>
    </location>
</feature>
<organism evidence="2 3">
    <name type="scientific">Acaulospora morrowiae</name>
    <dbReference type="NCBI Taxonomy" id="94023"/>
    <lineage>
        <taxon>Eukaryota</taxon>
        <taxon>Fungi</taxon>
        <taxon>Fungi incertae sedis</taxon>
        <taxon>Mucoromycota</taxon>
        <taxon>Glomeromycotina</taxon>
        <taxon>Glomeromycetes</taxon>
        <taxon>Diversisporales</taxon>
        <taxon>Acaulosporaceae</taxon>
        <taxon>Acaulospora</taxon>
    </lineage>
</organism>
<dbReference type="AlphaFoldDB" id="A0A9N9HZG1"/>
<feature type="compositionally biased region" description="Polar residues" evidence="1">
    <location>
        <begin position="163"/>
        <end position="174"/>
    </location>
</feature>
<feature type="non-terminal residue" evidence="2">
    <location>
        <position position="217"/>
    </location>
</feature>